<comment type="caution">
    <text evidence="2">The sequence shown here is derived from an EMBL/GenBank/DDBJ whole genome shotgun (WGS) entry which is preliminary data.</text>
</comment>
<dbReference type="PANTHER" id="PTHR46162:SF40">
    <property type="entry name" value="TRAF-LIKE FAMILY PROTEIN"/>
    <property type="match status" value="1"/>
</dbReference>
<dbReference type="Pfam" id="PF22486">
    <property type="entry name" value="MATH_2"/>
    <property type="match status" value="2"/>
</dbReference>
<feature type="domain" description="MATH" evidence="1">
    <location>
        <begin position="150"/>
        <end position="278"/>
    </location>
</feature>
<reference evidence="3" key="1">
    <citation type="submission" date="2013-09" db="EMBL/GenBank/DDBJ databases">
        <title>Corchorus olitorius genome sequencing.</title>
        <authorList>
            <person name="Alam M."/>
            <person name="Haque M.S."/>
            <person name="Islam M.S."/>
            <person name="Emdad E.M."/>
            <person name="Islam M.M."/>
            <person name="Ahmed B."/>
            <person name="Halim A."/>
            <person name="Hossen Q.M.M."/>
            <person name="Hossain M.Z."/>
            <person name="Ahmed R."/>
            <person name="Khan M.M."/>
            <person name="Islam R."/>
            <person name="Rashid M.M."/>
            <person name="Khan S.A."/>
            <person name="Rahman M.S."/>
            <person name="Alam M."/>
            <person name="Yahiya A.S."/>
            <person name="Khan M.S."/>
            <person name="Azam M.S."/>
            <person name="Haque T."/>
            <person name="Lashkar M.Z.H."/>
            <person name="Akhand A.I."/>
            <person name="Morshed G."/>
            <person name="Roy S."/>
            <person name="Uddin K.S."/>
            <person name="Rabeya T."/>
            <person name="Hossain A.S."/>
            <person name="Chowdhury A."/>
            <person name="Snigdha A.R."/>
            <person name="Mortoza M.S."/>
            <person name="Matin S.A."/>
            <person name="Hoque S.M.E."/>
            <person name="Islam M.K."/>
            <person name="Roy D.K."/>
            <person name="Haider R."/>
            <person name="Moosa M.M."/>
            <person name="Elias S.M."/>
            <person name="Hasan A.M."/>
            <person name="Jahan S."/>
            <person name="Shafiuddin M."/>
            <person name="Mahmood N."/>
            <person name="Shommy N.S."/>
        </authorList>
    </citation>
    <scope>NUCLEOTIDE SEQUENCE [LARGE SCALE GENOMIC DNA]</scope>
    <source>
        <strain evidence="3">cv. O-4</strain>
    </source>
</reference>
<dbReference type="PROSITE" id="PS50144">
    <property type="entry name" value="MATH"/>
    <property type="match status" value="2"/>
</dbReference>
<dbReference type="Proteomes" id="UP000187203">
    <property type="component" value="Unassembled WGS sequence"/>
</dbReference>
<feature type="domain" description="MATH" evidence="1">
    <location>
        <begin position="16"/>
        <end position="129"/>
    </location>
</feature>
<keyword evidence="3" id="KW-1185">Reference proteome</keyword>
<protein>
    <submittedName>
        <fullName evidence="2">TRAF-like family protein</fullName>
    </submittedName>
</protein>
<dbReference type="CDD" id="cd00121">
    <property type="entry name" value="MATH"/>
    <property type="match status" value="2"/>
</dbReference>
<organism evidence="2 3">
    <name type="scientific">Corchorus olitorius</name>
    <dbReference type="NCBI Taxonomy" id="93759"/>
    <lineage>
        <taxon>Eukaryota</taxon>
        <taxon>Viridiplantae</taxon>
        <taxon>Streptophyta</taxon>
        <taxon>Embryophyta</taxon>
        <taxon>Tracheophyta</taxon>
        <taxon>Spermatophyta</taxon>
        <taxon>Magnoliopsida</taxon>
        <taxon>eudicotyledons</taxon>
        <taxon>Gunneridae</taxon>
        <taxon>Pentapetalae</taxon>
        <taxon>rosids</taxon>
        <taxon>malvids</taxon>
        <taxon>Malvales</taxon>
        <taxon>Malvaceae</taxon>
        <taxon>Grewioideae</taxon>
        <taxon>Apeibeae</taxon>
        <taxon>Corchorus</taxon>
    </lineage>
</organism>
<accession>A0A1R3GZW3</accession>
<evidence type="ECO:0000313" key="3">
    <source>
        <dbReference type="Proteomes" id="UP000187203"/>
    </source>
</evidence>
<dbReference type="PANTHER" id="PTHR46162">
    <property type="entry name" value="TRAF-LIKE FAMILY PROTEIN"/>
    <property type="match status" value="1"/>
</dbReference>
<dbReference type="SUPFAM" id="SSF49599">
    <property type="entry name" value="TRAF domain-like"/>
    <property type="match status" value="2"/>
</dbReference>
<proteinExistence type="predicted"/>
<name>A0A1R3GZW3_9ROSI</name>
<dbReference type="SMART" id="SM00061">
    <property type="entry name" value="MATH"/>
    <property type="match status" value="1"/>
</dbReference>
<dbReference type="EMBL" id="AWUE01021101">
    <property type="protein sequence ID" value="OMO63551.1"/>
    <property type="molecule type" value="Genomic_DNA"/>
</dbReference>
<evidence type="ECO:0000259" key="1">
    <source>
        <dbReference type="PROSITE" id="PS50144"/>
    </source>
</evidence>
<evidence type="ECO:0000313" key="2">
    <source>
        <dbReference type="EMBL" id="OMO63551.1"/>
    </source>
</evidence>
<dbReference type="InterPro" id="IPR008974">
    <property type="entry name" value="TRAF-like"/>
</dbReference>
<dbReference type="InterPro" id="IPR002083">
    <property type="entry name" value="MATH/TRAF_dom"/>
</dbReference>
<dbReference type="STRING" id="93759.A0A1R3GZW3"/>
<gene>
    <name evidence="2" type="ORF">COLO4_32331</name>
</gene>
<dbReference type="OrthoDB" id="1883087at2759"/>
<dbReference type="Gene3D" id="2.60.210.10">
    <property type="entry name" value="Apoptosis, Tumor Necrosis Factor Receptor Associated Protein 2, Chain A"/>
    <property type="match status" value="2"/>
</dbReference>
<dbReference type="AlphaFoldDB" id="A0A1R3GZW3"/>
<sequence length="289" mass="33168">MNMMEVTGTSSRKVAPAHYILKIDTFSPVVSSIDKYESRVFEASGYKWKLLFYPKKTNEGIPNISLNLGISENDNTLPPGWEINAMVNGELHRFHAINSVCEYLHPYDDFTDPTSGYLKDDCCVFGVEVFVVKNQAKGETLSMKTEADILNTHTWKIEKFSELTDDCCYSKVFSNGGYEWKLELNPKGMLEWKGKCVSLFLEVHNPQNLSPGWEKYVRYKLRIRDQVSDNHRERAALNHKFCAAEQSWGWRDFLPLADLNNPNKGYLVKNTLIVEGEIIAFSEVKDFPQ</sequence>